<feature type="domain" description="ABC3 transporter permease C-terminal" evidence="8">
    <location>
        <begin position="269"/>
        <end position="389"/>
    </location>
</feature>
<dbReference type="RefSeq" id="WP_346225266.1">
    <property type="nucleotide sequence ID" value="NZ_JBDJAW010000005.1"/>
</dbReference>
<protein>
    <submittedName>
        <fullName evidence="9">FtsX-like permease family protein</fullName>
    </submittedName>
</protein>
<sequence length="861" mass="88651">MLGVAWRTLRRQPGTLAGAFLMIVIGAGLISAFSVIQGSAARSEAPVERYAAVPVVAGGAPGLFTAEAVKSVEALPGVREVVPELTFTAVVLNRQGQPALDPATIAQFGHGWTSAKLTPFSLIEGRSPGSDDEVVLDRTWAEAAAVSPGGRVTVLVAGIPREYRVAGIAEPDRAAPLRYQRTLFFTPAQAAKAAAHGAGRADGLGVFVTPGADPAAVEARVRAALAGEIRGDTPGPADLPTLRVASGTARGALEASLPDDRTTAQTMGMLMVIVAFMAITVISGALITSVRRRARQLALLRAIGATPGQIRLLCLAEALLLGVLGALTGSALGLVLAEVLAVALRSRGIFNPAFRVVYDLRPIALAVLIAVLASQVAAWFAARAALKIRPAEALTNAFASIGRRGGVRTRVVLGLLSLAGAGGIQVLGMAGLMPPALRGVYGVAASGLVMIGIGLIGSWIVFGMAFLARVPVGALSPVSGYLAAANTRFQHRRYAGVVAPLAVGVAIAGWALSSLPLYTLSTTAEAAARIDADYIVRTPLVRDTYIGLDEEFRKRAAAVPGVTATAGLWDAWAQATSLRQGSDRSVQNAASTYATVATGAPSRLLDLQVLQGDLAKVDAGLGAAVGASYARQRGIALGDQVEVRITGASSPVVLPVAAVFGLDKGGQEGLVLPGRALAAHMAEVPYNRILVGTGSGARPDVRRALEDIAGTTTIVKVEDKKEFQQEYVRERSANTSNIGILAVVLVGGFLLLAAVSALVLSAADRAAEFTSLRQVSALPAQITLMIVWEMVLTVVPAWLLGVAATVWMAFLMSGGDAGATVRALPLAAFAAFGVLALVTAIVGCLITARSAMRGTDKEATI</sequence>
<reference evidence="9 10" key="1">
    <citation type="submission" date="2024-05" db="EMBL/GenBank/DDBJ databases">
        <title>Microbispora sp.ZYX-F-249.</title>
        <authorList>
            <person name="Xie H."/>
        </authorList>
    </citation>
    <scope>NUCLEOTIDE SEQUENCE [LARGE SCALE GENOMIC DNA]</scope>
    <source>
        <strain evidence="9 10">ZYX-F-249</strain>
    </source>
</reference>
<evidence type="ECO:0000256" key="4">
    <source>
        <dbReference type="ARBA" id="ARBA00022989"/>
    </source>
</evidence>
<evidence type="ECO:0000259" key="8">
    <source>
        <dbReference type="Pfam" id="PF02687"/>
    </source>
</evidence>
<comment type="similarity">
    <text evidence="6">Belongs to the ABC-4 integral membrane protein family.</text>
</comment>
<feature type="transmembrane region" description="Helical" evidence="7">
    <location>
        <begin position="823"/>
        <end position="848"/>
    </location>
</feature>
<dbReference type="InterPro" id="IPR050250">
    <property type="entry name" value="Macrolide_Exporter_MacB"/>
</dbReference>
<evidence type="ECO:0000256" key="6">
    <source>
        <dbReference type="ARBA" id="ARBA00038076"/>
    </source>
</evidence>
<dbReference type="Pfam" id="PF02687">
    <property type="entry name" value="FtsX"/>
    <property type="match status" value="1"/>
</dbReference>
<evidence type="ECO:0000256" key="7">
    <source>
        <dbReference type="SAM" id="Phobius"/>
    </source>
</evidence>
<dbReference type="PANTHER" id="PTHR30572">
    <property type="entry name" value="MEMBRANE COMPONENT OF TRANSPORTER-RELATED"/>
    <property type="match status" value="1"/>
</dbReference>
<keyword evidence="3 7" id="KW-0812">Transmembrane</keyword>
<proteinExistence type="inferred from homology"/>
<dbReference type="InterPro" id="IPR003838">
    <property type="entry name" value="ABC3_permease_C"/>
</dbReference>
<evidence type="ECO:0000256" key="3">
    <source>
        <dbReference type="ARBA" id="ARBA00022692"/>
    </source>
</evidence>
<organism evidence="9 10">
    <name type="scientific">Microbispora maris</name>
    <dbReference type="NCBI Taxonomy" id="3144104"/>
    <lineage>
        <taxon>Bacteria</taxon>
        <taxon>Bacillati</taxon>
        <taxon>Actinomycetota</taxon>
        <taxon>Actinomycetes</taxon>
        <taxon>Streptosporangiales</taxon>
        <taxon>Streptosporangiaceae</taxon>
        <taxon>Microbispora</taxon>
    </lineage>
</organism>
<comment type="subcellular location">
    <subcellularLocation>
        <location evidence="1">Cell membrane</location>
        <topology evidence="1">Multi-pass membrane protein</topology>
    </subcellularLocation>
</comment>
<dbReference type="EMBL" id="JBDJAW010000005">
    <property type="protein sequence ID" value="MEN3535204.1"/>
    <property type="molecule type" value="Genomic_DNA"/>
</dbReference>
<dbReference type="Proteomes" id="UP001447516">
    <property type="component" value="Unassembled WGS sequence"/>
</dbReference>
<keyword evidence="5 7" id="KW-0472">Membrane</keyword>
<feature type="transmembrane region" description="Helical" evidence="7">
    <location>
        <begin position="439"/>
        <end position="467"/>
    </location>
</feature>
<name>A0ABV0AIP5_9ACTN</name>
<feature type="transmembrane region" description="Helical" evidence="7">
    <location>
        <begin position="363"/>
        <end position="382"/>
    </location>
</feature>
<feature type="transmembrane region" description="Helical" evidence="7">
    <location>
        <begin position="494"/>
        <end position="512"/>
    </location>
</feature>
<keyword evidence="2" id="KW-1003">Cell membrane</keyword>
<accession>A0ABV0AIP5</accession>
<keyword evidence="4 7" id="KW-1133">Transmembrane helix</keyword>
<feature type="transmembrane region" description="Helical" evidence="7">
    <location>
        <begin position="411"/>
        <end position="433"/>
    </location>
</feature>
<comment type="caution">
    <text evidence="9">The sequence shown here is derived from an EMBL/GenBank/DDBJ whole genome shotgun (WGS) entry which is preliminary data.</text>
</comment>
<dbReference type="PANTHER" id="PTHR30572:SF4">
    <property type="entry name" value="ABC TRANSPORTER PERMEASE YTRF"/>
    <property type="match status" value="1"/>
</dbReference>
<feature type="transmembrane region" description="Helical" evidence="7">
    <location>
        <begin position="310"/>
        <end position="343"/>
    </location>
</feature>
<evidence type="ECO:0000313" key="10">
    <source>
        <dbReference type="Proteomes" id="UP001447516"/>
    </source>
</evidence>
<feature type="transmembrane region" description="Helical" evidence="7">
    <location>
        <begin position="267"/>
        <end position="290"/>
    </location>
</feature>
<gene>
    <name evidence="9" type="ORF">AAH991_08860</name>
</gene>
<feature type="transmembrane region" description="Helical" evidence="7">
    <location>
        <begin position="16"/>
        <end position="36"/>
    </location>
</feature>
<feature type="transmembrane region" description="Helical" evidence="7">
    <location>
        <begin position="784"/>
        <end position="811"/>
    </location>
</feature>
<evidence type="ECO:0000256" key="1">
    <source>
        <dbReference type="ARBA" id="ARBA00004651"/>
    </source>
</evidence>
<evidence type="ECO:0000256" key="2">
    <source>
        <dbReference type="ARBA" id="ARBA00022475"/>
    </source>
</evidence>
<feature type="transmembrane region" description="Helical" evidence="7">
    <location>
        <begin position="738"/>
        <end position="763"/>
    </location>
</feature>
<evidence type="ECO:0000313" key="9">
    <source>
        <dbReference type="EMBL" id="MEN3535204.1"/>
    </source>
</evidence>
<keyword evidence="10" id="KW-1185">Reference proteome</keyword>
<evidence type="ECO:0000256" key="5">
    <source>
        <dbReference type="ARBA" id="ARBA00023136"/>
    </source>
</evidence>